<sequence>MNEHNTQPSAANPVPTLSLAGSSFNFIETGGRDVESADFVPLWTAVRPGEVWKIWWNGHKSELELRFNETTLWASQVYPLPGRLRDLPAYRQIVDQFTGSTQAGTAGSSFLSRARKGLIERVNTPRALGRTALALVRWFLMLMGLVLLVTMCSQLRARSSGNLPPGSHYGVTAPSREPVAAKSEVPPEMRDRTLGDALSATEMQVVANAAREMGIQMRPSGQPFVIFSDPNCPSCKDLEPKLSQIDPRFVPVIVPVSFKVGSEELVKSVLCAKDTVSAWSAAIGGYGPTGDAVSDGKCAGAEDKAMKANGAFVALNFTGTPTLVSATGKVIAGSGSLDDINKWLAENGGLKDGAAR</sequence>
<evidence type="ECO:0000256" key="1">
    <source>
        <dbReference type="ARBA" id="ARBA00023284"/>
    </source>
</evidence>
<dbReference type="PROSITE" id="PS00194">
    <property type="entry name" value="THIOREDOXIN_1"/>
    <property type="match status" value="1"/>
</dbReference>
<evidence type="ECO:0000256" key="3">
    <source>
        <dbReference type="SAM" id="Phobius"/>
    </source>
</evidence>
<dbReference type="InterPro" id="IPR036249">
    <property type="entry name" value="Thioredoxin-like_sf"/>
</dbReference>
<dbReference type="Gene3D" id="3.40.30.10">
    <property type="entry name" value="Glutaredoxin"/>
    <property type="match status" value="1"/>
</dbReference>
<reference evidence="5" key="1">
    <citation type="submission" date="2023-06" db="EMBL/GenBank/DDBJ databases">
        <authorList>
            <person name="Jiang Y."/>
            <person name="Liu Q."/>
        </authorList>
    </citation>
    <scope>NUCLEOTIDE SEQUENCE</scope>
    <source>
        <strain evidence="5">CGMCC 1.12090</strain>
    </source>
</reference>
<comment type="caution">
    <text evidence="5">The sequence shown here is derived from an EMBL/GenBank/DDBJ whole genome shotgun (WGS) entry which is preliminary data.</text>
</comment>
<keyword evidence="3" id="KW-0812">Transmembrane</keyword>
<evidence type="ECO:0000256" key="2">
    <source>
        <dbReference type="SAM" id="MobiDB-lite"/>
    </source>
</evidence>
<keyword evidence="3" id="KW-1133">Transmembrane helix</keyword>
<accession>A0ABT8S9R7</accession>
<dbReference type="Proteomes" id="UP001169027">
    <property type="component" value="Unassembled WGS sequence"/>
</dbReference>
<feature type="transmembrane region" description="Helical" evidence="3">
    <location>
        <begin position="131"/>
        <end position="151"/>
    </location>
</feature>
<proteinExistence type="predicted"/>
<dbReference type="InterPro" id="IPR017937">
    <property type="entry name" value="Thioredoxin_CS"/>
</dbReference>
<dbReference type="SUPFAM" id="SSF52833">
    <property type="entry name" value="Thioredoxin-like"/>
    <property type="match status" value="1"/>
</dbReference>
<name>A0ABT8S9R7_9BURK</name>
<keyword evidence="1" id="KW-0676">Redox-active center</keyword>
<dbReference type="InterPro" id="IPR012336">
    <property type="entry name" value="Thioredoxin-like_fold"/>
</dbReference>
<protein>
    <submittedName>
        <fullName evidence="5">Thioredoxin fold domain-containing protein</fullName>
    </submittedName>
</protein>
<evidence type="ECO:0000313" key="6">
    <source>
        <dbReference type="Proteomes" id="UP001169027"/>
    </source>
</evidence>
<dbReference type="Pfam" id="PF13098">
    <property type="entry name" value="Thioredoxin_2"/>
    <property type="match status" value="1"/>
</dbReference>
<dbReference type="RefSeq" id="WP_301813445.1">
    <property type="nucleotide sequence ID" value="NZ_JAUJZH010000021.1"/>
</dbReference>
<keyword evidence="6" id="KW-1185">Reference proteome</keyword>
<gene>
    <name evidence="5" type="ORF">Q2T77_25575</name>
</gene>
<feature type="region of interest" description="Disordered" evidence="2">
    <location>
        <begin position="163"/>
        <end position="187"/>
    </location>
</feature>
<dbReference type="EMBL" id="JAUKVY010000021">
    <property type="protein sequence ID" value="MDO1535659.1"/>
    <property type="molecule type" value="Genomic_DNA"/>
</dbReference>
<keyword evidence="3" id="KW-0472">Membrane</keyword>
<organism evidence="5 6">
    <name type="scientific">Variovorax ginsengisoli</name>
    <dbReference type="NCBI Taxonomy" id="363844"/>
    <lineage>
        <taxon>Bacteria</taxon>
        <taxon>Pseudomonadati</taxon>
        <taxon>Pseudomonadota</taxon>
        <taxon>Betaproteobacteria</taxon>
        <taxon>Burkholderiales</taxon>
        <taxon>Comamonadaceae</taxon>
        <taxon>Variovorax</taxon>
    </lineage>
</organism>
<evidence type="ECO:0000313" key="5">
    <source>
        <dbReference type="EMBL" id="MDO1535659.1"/>
    </source>
</evidence>
<evidence type="ECO:0000259" key="4">
    <source>
        <dbReference type="Pfam" id="PF13098"/>
    </source>
</evidence>
<feature type="domain" description="Thioredoxin-like fold" evidence="4">
    <location>
        <begin position="224"/>
        <end position="344"/>
    </location>
</feature>